<gene>
    <name evidence="9" type="ORF">MCHLO_03880</name>
</gene>
<keyword evidence="6" id="KW-0695">RNA-directed DNA polymerase</keyword>
<keyword evidence="1" id="KW-0808">Transferase</keyword>
<dbReference type="Gene3D" id="3.30.420.10">
    <property type="entry name" value="Ribonuclease H-like superfamily/Ribonuclease H"/>
    <property type="match status" value="1"/>
</dbReference>
<evidence type="ECO:0000256" key="2">
    <source>
        <dbReference type="ARBA" id="ARBA00022695"/>
    </source>
</evidence>
<dbReference type="Pfam" id="PF17917">
    <property type="entry name" value="RT_RNaseH"/>
    <property type="match status" value="1"/>
</dbReference>
<feature type="domain" description="Reverse transcriptase RNase H-like" evidence="8">
    <location>
        <begin position="50"/>
        <end position="150"/>
    </location>
</feature>
<sequence length="415" mass="46100">MGILTPLTGVKTTWKWGPTEQRAFEEVKEIVHRWRNHHRVSMDYNADALTINLVTDASCTGASGYVSQGKDLKMAKVIAFWSGKFNSAQQNYPVHEQELLAIVESLKRFRGLLHGTKFRILTDHRSLEHLMAQKNLSPRQHRWLDILNEFDFTIRYIPGESNELADALSRIYSDEPLGTQRAPSEFVSDDDPEAAHRSVLPQNGVGEETPLTAPVFTGATAVLEGALRRSARLADKPIVDYDKDSSSASEDSEPEPPKRSRQRKAPRKEQVVGGKETGHEAVATEATASVPKPISEAVRDTSAMPYCNSTSSCQFLTSGRRCRDAERGPQATAVPSAAGQTAITTSQCWRISGASGALALSELLTPHWRHSRTADLFHFGEAPHKTVSSSSISWLRNYHEHPPNFVLPYHRALER</sequence>
<dbReference type="PANTHER" id="PTHR37984:SF5">
    <property type="entry name" value="PROTEIN NYNRIN-LIKE"/>
    <property type="match status" value="1"/>
</dbReference>
<dbReference type="InterPro" id="IPR041373">
    <property type="entry name" value="RT_RNaseH"/>
</dbReference>
<organism evidence="9 10">
    <name type="scientific">Mycena chlorophos</name>
    <name type="common">Agaric fungus</name>
    <name type="synonym">Agaricus chlorophos</name>
    <dbReference type="NCBI Taxonomy" id="658473"/>
    <lineage>
        <taxon>Eukaryota</taxon>
        <taxon>Fungi</taxon>
        <taxon>Dikarya</taxon>
        <taxon>Basidiomycota</taxon>
        <taxon>Agaricomycotina</taxon>
        <taxon>Agaricomycetes</taxon>
        <taxon>Agaricomycetidae</taxon>
        <taxon>Agaricales</taxon>
        <taxon>Marasmiineae</taxon>
        <taxon>Mycenaceae</taxon>
        <taxon>Mycena</taxon>
    </lineage>
</organism>
<proteinExistence type="predicted"/>
<evidence type="ECO:0000256" key="4">
    <source>
        <dbReference type="ARBA" id="ARBA00022759"/>
    </source>
</evidence>
<dbReference type="InterPro" id="IPR036397">
    <property type="entry name" value="RNaseH_sf"/>
</dbReference>
<evidence type="ECO:0000259" key="8">
    <source>
        <dbReference type="Pfam" id="PF17917"/>
    </source>
</evidence>
<evidence type="ECO:0000256" key="1">
    <source>
        <dbReference type="ARBA" id="ARBA00022679"/>
    </source>
</evidence>
<name>A0ABQ0L5R1_MYCCL</name>
<evidence type="ECO:0000256" key="5">
    <source>
        <dbReference type="ARBA" id="ARBA00022801"/>
    </source>
</evidence>
<dbReference type="InterPro" id="IPR043502">
    <property type="entry name" value="DNA/RNA_pol_sf"/>
</dbReference>
<keyword evidence="10" id="KW-1185">Reference proteome</keyword>
<keyword evidence="4" id="KW-0255">Endonuclease</keyword>
<accession>A0ABQ0L5R1</accession>
<dbReference type="SUPFAM" id="SSF56672">
    <property type="entry name" value="DNA/RNA polymerases"/>
    <property type="match status" value="1"/>
</dbReference>
<evidence type="ECO:0000256" key="3">
    <source>
        <dbReference type="ARBA" id="ARBA00022722"/>
    </source>
</evidence>
<feature type="region of interest" description="Disordered" evidence="7">
    <location>
        <begin position="179"/>
        <end position="212"/>
    </location>
</feature>
<dbReference type="PANTHER" id="PTHR37984">
    <property type="entry name" value="PROTEIN CBG26694"/>
    <property type="match status" value="1"/>
</dbReference>
<protein>
    <recommendedName>
        <fullName evidence="8">Reverse transcriptase RNase H-like domain-containing protein</fullName>
    </recommendedName>
</protein>
<feature type="region of interest" description="Disordered" evidence="7">
    <location>
        <begin position="238"/>
        <end position="294"/>
    </location>
</feature>
<dbReference type="EMBL" id="DF842316">
    <property type="protein sequence ID" value="GAT46347.1"/>
    <property type="molecule type" value="Genomic_DNA"/>
</dbReference>
<reference evidence="9" key="1">
    <citation type="submission" date="2014-09" db="EMBL/GenBank/DDBJ databases">
        <title>Genome sequence of the luminous mushroom Mycena chlorophos for searching fungal bioluminescence genes.</title>
        <authorList>
            <person name="Tanaka Y."/>
            <person name="Kasuga D."/>
            <person name="Oba Y."/>
            <person name="Hase S."/>
            <person name="Sato K."/>
            <person name="Oba Y."/>
            <person name="Sakakibara Y."/>
        </authorList>
    </citation>
    <scope>NUCLEOTIDE SEQUENCE</scope>
</reference>
<evidence type="ECO:0000256" key="6">
    <source>
        <dbReference type="ARBA" id="ARBA00022918"/>
    </source>
</evidence>
<keyword evidence="2" id="KW-0548">Nucleotidyltransferase</keyword>
<dbReference type="CDD" id="cd09274">
    <property type="entry name" value="RNase_HI_RT_Ty3"/>
    <property type="match status" value="1"/>
</dbReference>
<dbReference type="InterPro" id="IPR050951">
    <property type="entry name" value="Retrovirus_Pol_polyprotein"/>
</dbReference>
<evidence type="ECO:0000256" key="7">
    <source>
        <dbReference type="SAM" id="MobiDB-lite"/>
    </source>
</evidence>
<evidence type="ECO:0000313" key="10">
    <source>
        <dbReference type="Proteomes" id="UP000815677"/>
    </source>
</evidence>
<dbReference type="Proteomes" id="UP000815677">
    <property type="component" value="Unassembled WGS sequence"/>
</dbReference>
<keyword evidence="5" id="KW-0378">Hydrolase</keyword>
<keyword evidence="3" id="KW-0540">Nuclease</keyword>
<evidence type="ECO:0000313" key="9">
    <source>
        <dbReference type="EMBL" id="GAT46347.1"/>
    </source>
</evidence>